<dbReference type="GO" id="GO:0004362">
    <property type="term" value="F:glutathione-disulfide reductase (NADPH) activity"/>
    <property type="evidence" value="ECO:0007669"/>
    <property type="project" value="UniProtKB-EC"/>
</dbReference>
<evidence type="ECO:0000256" key="6">
    <source>
        <dbReference type="ARBA" id="ARBA00023002"/>
    </source>
</evidence>
<evidence type="ECO:0000256" key="11">
    <source>
        <dbReference type="PIRSR" id="PIRSR000350-3"/>
    </source>
</evidence>
<protein>
    <recommendedName>
        <fullName evidence="14">Glutathione reductase</fullName>
        <shortName evidence="14">GRase</shortName>
        <ecNumber evidence="14">1.8.1.7</ecNumber>
    </recommendedName>
</protein>
<dbReference type="Pfam" id="PF02852">
    <property type="entry name" value="Pyr_redox_dim"/>
    <property type="match status" value="1"/>
</dbReference>
<dbReference type="InterPro" id="IPR012999">
    <property type="entry name" value="Pyr_OxRdtase_I_AS"/>
</dbReference>
<keyword evidence="6 13" id="KW-0560">Oxidoreductase</keyword>
<comment type="cofactor">
    <cofactor evidence="11">
        <name>FAD</name>
        <dbReference type="ChEBI" id="CHEBI:57692"/>
    </cofactor>
    <text evidence="11">Binds 1 FAD per subunit.</text>
</comment>
<dbReference type="InterPro" id="IPR046952">
    <property type="entry name" value="GSHR/TRXR-like"/>
</dbReference>
<dbReference type="Gene3D" id="3.50.50.60">
    <property type="entry name" value="FAD/NAD(P)-binding domain"/>
    <property type="match status" value="2"/>
</dbReference>
<evidence type="ECO:0000256" key="14">
    <source>
        <dbReference type="RuleBase" id="RU365040"/>
    </source>
</evidence>
<dbReference type="RefSeq" id="WP_101286953.1">
    <property type="nucleotide sequence ID" value="NZ_FOUQ01000007.1"/>
</dbReference>
<comment type="similarity">
    <text evidence="1 13">Belongs to the class-I pyridine nucleotide-disulfide oxidoreductase family.</text>
</comment>
<dbReference type="InterPro" id="IPR006324">
    <property type="entry name" value="GSHR"/>
</dbReference>
<dbReference type="SUPFAM" id="SSF55424">
    <property type="entry name" value="FAD/NAD-linked reductases, dimerisation (C-terminal) domain"/>
    <property type="match status" value="1"/>
</dbReference>
<comment type="subunit">
    <text evidence="2">Homodimer.</text>
</comment>
<dbReference type="EMBL" id="PJNW01000001">
    <property type="protein sequence ID" value="PKR91190.1"/>
    <property type="molecule type" value="Genomic_DNA"/>
</dbReference>
<sequence>MASFDYDLFVIGAGSGGVRAARISGGYGARVAIAEESRIGGTCVIRGCVPKKLLVYASRFAGEFNDAAGFGWTVGDRAFDWAALRAAKEREITRLEGIYAGNLQRSGVDVIRDRAVITGPHEIRLVAEERTVTAGRILIATGNRPVLPNIPGIEHAVTSTDMFDLPTLPEKAIVIGGGYIGLEFASILNGLGVATTVLYRGEQVLRGFDREVRDKLADALRARGIDLRTGVQVKRIDKTAVGFDVELMDGANLDTDLILAATGRHPNTEGLGLEALGVTLDADGAVVVNALSETSVPSIYAVGDVTNRAQLTPVAIREGHAFADTVFGGKESFADHTILPTAIFTTPEIGTVGLSEEAACAAHAAVDVYKTEFRPMRNILAGRDERTFMKVVVDAVTDRVLGVHIMGPEAGEMIQIVGITMTMGATKRDFDRTMAVHPTAAEELVTLRTPAVRHR</sequence>
<keyword evidence="11" id="KW-0520">NAD</keyword>
<dbReference type="FunFam" id="3.30.390.30:FF:000001">
    <property type="entry name" value="Dihydrolipoyl dehydrogenase"/>
    <property type="match status" value="1"/>
</dbReference>
<evidence type="ECO:0000256" key="5">
    <source>
        <dbReference type="ARBA" id="ARBA00022857"/>
    </source>
</evidence>
<dbReference type="GO" id="GO:0050661">
    <property type="term" value="F:NADP binding"/>
    <property type="evidence" value="ECO:0007669"/>
    <property type="project" value="InterPro"/>
</dbReference>
<dbReference type="Gene3D" id="3.30.390.30">
    <property type="match status" value="1"/>
</dbReference>
<evidence type="ECO:0000313" key="18">
    <source>
        <dbReference type="Proteomes" id="UP000233491"/>
    </source>
</evidence>
<evidence type="ECO:0000256" key="13">
    <source>
        <dbReference type="RuleBase" id="RU003691"/>
    </source>
</evidence>
<accession>A0A1I4U6Z7</accession>
<dbReference type="PANTHER" id="PTHR42737">
    <property type="entry name" value="GLUTATHIONE REDUCTASE"/>
    <property type="match status" value="1"/>
</dbReference>
<dbReference type="PROSITE" id="PS00076">
    <property type="entry name" value="PYRIDINE_REDOX_1"/>
    <property type="match status" value="1"/>
</dbReference>
<evidence type="ECO:0000256" key="9">
    <source>
        <dbReference type="ARBA" id="ARBA00049142"/>
    </source>
</evidence>
<evidence type="ECO:0000256" key="12">
    <source>
        <dbReference type="PIRSR" id="PIRSR000350-4"/>
    </source>
</evidence>
<comment type="function">
    <text evidence="14">Catalyzes the reduction of glutathione disulfide (GSSG) to reduced glutathione (GSH).</text>
</comment>
<dbReference type="InterPro" id="IPR016156">
    <property type="entry name" value="FAD/NAD-linked_Rdtase_dimer_sf"/>
</dbReference>
<dbReference type="Proteomes" id="UP000233491">
    <property type="component" value="Unassembled WGS sequence"/>
</dbReference>
<feature type="domain" description="FAD/NAD(P)-binding" evidence="16">
    <location>
        <begin position="6"/>
        <end position="319"/>
    </location>
</feature>
<dbReference type="InterPro" id="IPR004099">
    <property type="entry name" value="Pyr_nucl-diS_OxRdtase_dimer"/>
</dbReference>
<keyword evidence="3 13" id="KW-0285">Flavoprotein</keyword>
<evidence type="ECO:0000256" key="1">
    <source>
        <dbReference type="ARBA" id="ARBA00007532"/>
    </source>
</evidence>
<feature type="disulfide bond" description="Redox-active" evidence="12">
    <location>
        <begin position="43"/>
        <end position="48"/>
    </location>
</feature>
<feature type="binding site" evidence="11">
    <location>
        <position position="304"/>
    </location>
    <ligand>
        <name>FAD</name>
        <dbReference type="ChEBI" id="CHEBI:57692"/>
    </ligand>
</feature>
<evidence type="ECO:0000256" key="10">
    <source>
        <dbReference type="PIRSR" id="PIRSR000350-2"/>
    </source>
</evidence>
<dbReference type="GO" id="GO:0050660">
    <property type="term" value="F:flavin adenine dinucleotide binding"/>
    <property type="evidence" value="ECO:0007669"/>
    <property type="project" value="InterPro"/>
</dbReference>
<keyword evidence="11" id="KW-0547">Nucleotide-binding</keyword>
<dbReference type="PRINTS" id="PR00411">
    <property type="entry name" value="PNDRDTASEI"/>
</dbReference>
<dbReference type="InterPro" id="IPR036188">
    <property type="entry name" value="FAD/NAD-bd_sf"/>
</dbReference>
<dbReference type="PIRSF" id="PIRSF000350">
    <property type="entry name" value="Mercury_reductase_MerA"/>
    <property type="match status" value="1"/>
</dbReference>
<organism evidence="17 18">
    <name type="scientific">Pleomorphomonas diazotrophica</name>
    <dbReference type="NCBI Taxonomy" id="1166257"/>
    <lineage>
        <taxon>Bacteria</taxon>
        <taxon>Pseudomonadati</taxon>
        <taxon>Pseudomonadota</taxon>
        <taxon>Alphaproteobacteria</taxon>
        <taxon>Hyphomicrobiales</taxon>
        <taxon>Pleomorphomonadaceae</taxon>
        <taxon>Pleomorphomonas</taxon>
    </lineage>
</organism>
<gene>
    <name evidence="17" type="primary">gor</name>
    <name evidence="17" type="ORF">CXZ10_00270</name>
</gene>
<feature type="domain" description="Pyridine nucleotide-disulphide oxidoreductase dimerisation" evidence="15">
    <location>
        <begin position="340"/>
        <end position="447"/>
    </location>
</feature>
<dbReference type="AlphaFoldDB" id="A0A1I4U6Z7"/>
<evidence type="ECO:0000256" key="2">
    <source>
        <dbReference type="ARBA" id="ARBA00011738"/>
    </source>
</evidence>
<keyword evidence="7" id="KW-1015">Disulfide bond</keyword>
<keyword evidence="5 14" id="KW-0521">NADP</keyword>
<dbReference type="InterPro" id="IPR001100">
    <property type="entry name" value="Pyr_nuc-diS_OxRdtase"/>
</dbReference>
<keyword evidence="4 11" id="KW-0274">FAD</keyword>
<evidence type="ECO:0000256" key="3">
    <source>
        <dbReference type="ARBA" id="ARBA00022630"/>
    </source>
</evidence>
<dbReference type="InterPro" id="IPR023753">
    <property type="entry name" value="FAD/NAD-binding_dom"/>
</dbReference>
<feature type="binding site" evidence="11">
    <location>
        <begin position="176"/>
        <end position="183"/>
    </location>
    <ligand>
        <name>NAD(+)</name>
        <dbReference type="ChEBI" id="CHEBI:57540"/>
    </ligand>
</feature>
<feature type="binding site" evidence="11">
    <location>
        <position position="263"/>
    </location>
    <ligand>
        <name>NAD(+)</name>
        <dbReference type="ChEBI" id="CHEBI:57540"/>
    </ligand>
</feature>
<dbReference type="NCBIfam" id="TIGR01424">
    <property type="entry name" value="gluta_reduc_2"/>
    <property type="match status" value="1"/>
</dbReference>
<dbReference type="Pfam" id="PF07992">
    <property type="entry name" value="Pyr_redox_2"/>
    <property type="match status" value="1"/>
</dbReference>
<evidence type="ECO:0000256" key="4">
    <source>
        <dbReference type="ARBA" id="ARBA00022827"/>
    </source>
</evidence>
<dbReference type="GO" id="GO:0034599">
    <property type="term" value="P:cellular response to oxidative stress"/>
    <property type="evidence" value="ECO:0007669"/>
    <property type="project" value="TreeGrafter"/>
</dbReference>
<evidence type="ECO:0000256" key="8">
    <source>
        <dbReference type="ARBA" id="ARBA00023284"/>
    </source>
</evidence>
<dbReference type="GO" id="GO:0005829">
    <property type="term" value="C:cytosol"/>
    <property type="evidence" value="ECO:0007669"/>
    <property type="project" value="TreeGrafter"/>
</dbReference>
<dbReference type="SUPFAM" id="SSF51905">
    <property type="entry name" value="FAD/NAD(P)-binding domain"/>
    <property type="match status" value="1"/>
</dbReference>
<name>A0A1I4U6Z7_9HYPH</name>
<feature type="active site" description="Proton acceptor" evidence="10">
    <location>
        <position position="437"/>
    </location>
</feature>
<dbReference type="OrthoDB" id="9781772at2"/>
<evidence type="ECO:0000256" key="7">
    <source>
        <dbReference type="ARBA" id="ARBA00023157"/>
    </source>
</evidence>
<comment type="caution">
    <text evidence="17">The sequence shown here is derived from an EMBL/GenBank/DDBJ whole genome shotgun (WGS) entry which is preliminary data.</text>
</comment>
<comment type="catalytic activity">
    <reaction evidence="9 14">
        <text>2 glutathione + NADP(+) = glutathione disulfide + NADPH + H(+)</text>
        <dbReference type="Rhea" id="RHEA:11740"/>
        <dbReference type="ChEBI" id="CHEBI:15378"/>
        <dbReference type="ChEBI" id="CHEBI:57783"/>
        <dbReference type="ChEBI" id="CHEBI:57925"/>
        <dbReference type="ChEBI" id="CHEBI:58297"/>
        <dbReference type="ChEBI" id="CHEBI:58349"/>
        <dbReference type="EC" id="1.8.1.7"/>
    </reaction>
</comment>
<feature type="binding site" evidence="11">
    <location>
        <position position="52"/>
    </location>
    <ligand>
        <name>FAD</name>
        <dbReference type="ChEBI" id="CHEBI:57692"/>
    </ligand>
</feature>
<dbReference type="PRINTS" id="PR00368">
    <property type="entry name" value="FADPNR"/>
</dbReference>
<keyword evidence="18" id="KW-1185">Reference proteome</keyword>
<dbReference type="GO" id="GO:0045454">
    <property type="term" value="P:cell redox homeostasis"/>
    <property type="evidence" value="ECO:0007669"/>
    <property type="project" value="InterPro"/>
</dbReference>
<keyword evidence="8 13" id="KW-0676">Redox-active center</keyword>
<reference evidence="17 18" key="1">
    <citation type="submission" date="2017-12" db="EMBL/GenBank/DDBJ databases">
        <title>Anaerobic carbon monoxide metabolism by Pleomorphomonas carboxyditropha sp. nov., a new mesophilic hydrogenogenic carboxidotroph.</title>
        <authorList>
            <person name="Esquivel-Elizondo S."/>
            <person name="Krajmalnik-Brown R."/>
        </authorList>
    </citation>
    <scope>NUCLEOTIDE SEQUENCE [LARGE SCALE GENOMIC DNA]</scope>
    <source>
        <strain evidence="17 18">R5-392</strain>
    </source>
</reference>
<dbReference type="PANTHER" id="PTHR42737:SF2">
    <property type="entry name" value="GLUTATHIONE REDUCTASE"/>
    <property type="match status" value="1"/>
</dbReference>
<dbReference type="GO" id="GO:0006749">
    <property type="term" value="P:glutathione metabolic process"/>
    <property type="evidence" value="ECO:0007669"/>
    <property type="project" value="InterPro"/>
</dbReference>
<evidence type="ECO:0000313" key="17">
    <source>
        <dbReference type="EMBL" id="PKR91190.1"/>
    </source>
</evidence>
<dbReference type="NCBIfam" id="NF004776">
    <property type="entry name" value="PRK06116.1"/>
    <property type="match status" value="1"/>
</dbReference>
<dbReference type="EC" id="1.8.1.7" evidence="14"/>
<evidence type="ECO:0000259" key="15">
    <source>
        <dbReference type="Pfam" id="PF02852"/>
    </source>
</evidence>
<evidence type="ECO:0000259" key="16">
    <source>
        <dbReference type="Pfam" id="PF07992"/>
    </source>
</evidence>
<proteinExistence type="inferred from homology"/>